<reference evidence="6" key="1">
    <citation type="submission" date="2022-11" db="EMBL/GenBank/DDBJ databases">
        <authorList>
            <person name="Kikuchi T."/>
        </authorList>
    </citation>
    <scope>NUCLEOTIDE SEQUENCE</scope>
    <source>
        <strain evidence="6">PS1010</strain>
    </source>
</reference>
<gene>
    <name evidence="6" type="ORF">CAMP_LOCUS12845</name>
</gene>
<evidence type="ECO:0000256" key="1">
    <source>
        <dbReference type="ARBA" id="ARBA00011518"/>
    </source>
</evidence>
<evidence type="ECO:0000259" key="5">
    <source>
        <dbReference type="SMART" id="SM01088"/>
    </source>
</evidence>
<keyword evidence="7" id="KW-1185">Reference proteome</keyword>
<evidence type="ECO:0000313" key="7">
    <source>
        <dbReference type="Proteomes" id="UP001152747"/>
    </source>
</evidence>
<dbReference type="EMBL" id="CANHGI010000005">
    <property type="protein sequence ID" value="CAI5450208.1"/>
    <property type="molecule type" value="Genomic_DNA"/>
</dbReference>
<sequence>MIPKTSAYSYVLYISATISLCSIFMIFSTLPLLYDYIYAIKDEISEELSICKRNAQNIYYEVNSIQMYLKN</sequence>
<dbReference type="Pfam" id="PF01484">
    <property type="entry name" value="Col_cuticle_N"/>
    <property type="match status" value="1"/>
</dbReference>
<keyword evidence="2" id="KW-0677">Repeat</keyword>
<organism evidence="6 7">
    <name type="scientific">Caenorhabditis angaria</name>
    <dbReference type="NCBI Taxonomy" id="860376"/>
    <lineage>
        <taxon>Eukaryota</taxon>
        <taxon>Metazoa</taxon>
        <taxon>Ecdysozoa</taxon>
        <taxon>Nematoda</taxon>
        <taxon>Chromadorea</taxon>
        <taxon>Rhabditida</taxon>
        <taxon>Rhabditina</taxon>
        <taxon>Rhabditomorpha</taxon>
        <taxon>Rhabditoidea</taxon>
        <taxon>Rhabditidae</taxon>
        <taxon>Peloderinae</taxon>
        <taxon>Caenorhabditis</taxon>
    </lineage>
</organism>
<dbReference type="AlphaFoldDB" id="A0A9P1IVL7"/>
<comment type="caution">
    <text evidence="6">The sequence shown here is derived from an EMBL/GenBank/DDBJ whole genome shotgun (WGS) entry which is preliminary data.</text>
</comment>
<dbReference type="GO" id="GO:0042302">
    <property type="term" value="F:structural constituent of cuticle"/>
    <property type="evidence" value="ECO:0007669"/>
    <property type="project" value="InterPro"/>
</dbReference>
<evidence type="ECO:0000256" key="2">
    <source>
        <dbReference type="ARBA" id="ARBA00022737"/>
    </source>
</evidence>
<evidence type="ECO:0000313" key="6">
    <source>
        <dbReference type="EMBL" id="CAI5450208.1"/>
    </source>
</evidence>
<evidence type="ECO:0000256" key="3">
    <source>
        <dbReference type="ARBA" id="ARBA00023157"/>
    </source>
</evidence>
<keyword evidence="4" id="KW-0472">Membrane</keyword>
<evidence type="ECO:0000256" key="4">
    <source>
        <dbReference type="SAM" id="Phobius"/>
    </source>
</evidence>
<accession>A0A9P1IVL7</accession>
<keyword evidence="3" id="KW-1015">Disulfide bond</keyword>
<dbReference type="Proteomes" id="UP001152747">
    <property type="component" value="Unassembled WGS sequence"/>
</dbReference>
<proteinExistence type="predicted"/>
<feature type="domain" description="Nematode cuticle collagen N-terminal" evidence="5">
    <location>
        <begin position="10"/>
        <end position="62"/>
    </location>
</feature>
<dbReference type="OrthoDB" id="5837710at2759"/>
<protein>
    <recommendedName>
        <fullName evidence="5">Nematode cuticle collagen N-terminal domain-containing protein</fullName>
    </recommendedName>
</protein>
<comment type="subunit">
    <text evidence="1">Collagen polypeptide chains are complexed within the cuticle by disulfide bonds and other types of covalent cross-links.</text>
</comment>
<name>A0A9P1IVL7_9PELO</name>
<keyword evidence="4" id="KW-1133">Transmembrane helix</keyword>
<dbReference type="InterPro" id="IPR002486">
    <property type="entry name" value="Col_cuticle_N"/>
</dbReference>
<feature type="transmembrane region" description="Helical" evidence="4">
    <location>
        <begin position="12"/>
        <end position="34"/>
    </location>
</feature>
<dbReference type="SMART" id="SM01088">
    <property type="entry name" value="Col_cuticle_N"/>
    <property type="match status" value="1"/>
</dbReference>
<keyword evidence="4" id="KW-0812">Transmembrane</keyword>